<reference evidence="7" key="1">
    <citation type="submission" date="2016-02" db="EMBL/GenBank/DDBJ databases">
        <title>Genome sequence of Bacillus trypoxylicola KCTC 13244(T).</title>
        <authorList>
            <person name="Jeong H."/>
            <person name="Park S.-H."/>
            <person name="Choi S.-K."/>
        </authorList>
    </citation>
    <scope>NUCLEOTIDE SEQUENCE [LARGE SCALE GENOMIC DNA]</scope>
    <source>
        <strain evidence="7">KCTC 13244</strain>
    </source>
</reference>
<evidence type="ECO:0000259" key="6">
    <source>
        <dbReference type="Pfam" id="PF06803"/>
    </source>
</evidence>
<feature type="transmembrane region" description="Helical" evidence="5">
    <location>
        <begin position="36"/>
        <end position="53"/>
    </location>
</feature>
<evidence type="ECO:0000313" key="8">
    <source>
        <dbReference type="Proteomes" id="UP000075806"/>
    </source>
</evidence>
<keyword evidence="8" id="KW-1185">Reference proteome</keyword>
<dbReference type="Pfam" id="PF06803">
    <property type="entry name" value="DUF1232"/>
    <property type="match status" value="1"/>
</dbReference>
<keyword evidence="3 5" id="KW-1133">Transmembrane helix</keyword>
<dbReference type="GO" id="GO:0012505">
    <property type="term" value="C:endomembrane system"/>
    <property type="evidence" value="ECO:0007669"/>
    <property type="project" value="UniProtKB-SubCell"/>
</dbReference>
<proteinExistence type="predicted"/>
<feature type="domain" description="DUF1232" evidence="6">
    <location>
        <begin position="40"/>
        <end position="71"/>
    </location>
</feature>
<accession>A0A162D0F2</accession>
<organism evidence="7 8">
    <name type="scientific">Alkalihalobacillus trypoxylicola</name>
    <dbReference type="NCBI Taxonomy" id="519424"/>
    <lineage>
        <taxon>Bacteria</taxon>
        <taxon>Bacillati</taxon>
        <taxon>Bacillota</taxon>
        <taxon>Bacilli</taxon>
        <taxon>Bacillales</taxon>
        <taxon>Bacillaceae</taxon>
        <taxon>Alkalihalobacillus</taxon>
    </lineage>
</organism>
<evidence type="ECO:0000256" key="4">
    <source>
        <dbReference type="ARBA" id="ARBA00023136"/>
    </source>
</evidence>
<dbReference type="AlphaFoldDB" id="A0A162D0F2"/>
<keyword evidence="4 5" id="KW-0472">Membrane</keyword>
<dbReference type="STRING" id="519424.AZF04_10345"/>
<name>A0A162D0F2_9BACI</name>
<gene>
    <name evidence="7" type="ORF">AZF04_10345</name>
</gene>
<keyword evidence="2 5" id="KW-0812">Transmembrane</keyword>
<evidence type="ECO:0000256" key="2">
    <source>
        <dbReference type="ARBA" id="ARBA00022692"/>
    </source>
</evidence>
<comment type="caution">
    <text evidence="7">The sequence shown here is derived from an EMBL/GenBank/DDBJ whole genome shotgun (WGS) entry which is preliminary data.</text>
</comment>
<comment type="subcellular location">
    <subcellularLocation>
        <location evidence="1">Endomembrane system</location>
        <topology evidence="1">Multi-pass membrane protein</topology>
    </subcellularLocation>
</comment>
<dbReference type="Proteomes" id="UP000075806">
    <property type="component" value="Unassembled WGS sequence"/>
</dbReference>
<sequence length="90" mass="10852">MKRIFKRAAFIFTFWRSFPVLFQFYRSKEVSNRRKWFYSLGIIGYFLLPADLIPDFIPGFGYLDDVVIIGFLLDRMIHETKAKHKKKIIK</sequence>
<evidence type="ECO:0000256" key="3">
    <source>
        <dbReference type="ARBA" id="ARBA00022989"/>
    </source>
</evidence>
<evidence type="ECO:0000313" key="7">
    <source>
        <dbReference type="EMBL" id="KYG27586.1"/>
    </source>
</evidence>
<evidence type="ECO:0000256" key="5">
    <source>
        <dbReference type="SAM" id="Phobius"/>
    </source>
</evidence>
<dbReference type="InterPro" id="IPR010652">
    <property type="entry name" value="DUF1232"/>
</dbReference>
<dbReference type="EMBL" id="LTAO01000036">
    <property type="protein sequence ID" value="KYG27586.1"/>
    <property type="molecule type" value="Genomic_DNA"/>
</dbReference>
<dbReference type="OrthoDB" id="2679475at2"/>
<protein>
    <recommendedName>
        <fullName evidence="6">DUF1232 domain-containing protein</fullName>
    </recommendedName>
</protein>
<evidence type="ECO:0000256" key="1">
    <source>
        <dbReference type="ARBA" id="ARBA00004127"/>
    </source>
</evidence>
<dbReference type="RefSeq" id="WP_061949718.1">
    <property type="nucleotide sequence ID" value="NZ_LTAO01000036.1"/>
</dbReference>